<feature type="compositionally biased region" description="Basic and acidic residues" evidence="1">
    <location>
        <begin position="32"/>
        <end position="47"/>
    </location>
</feature>
<feature type="compositionally biased region" description="Basic and acidic residues" evidence="1">
    <location>
        <begin position="245"/>
        <end position="261"/>
    </location>
</feature>
<feature type="compositionally biased region" description="Basic and acidic residues" evidence="1">
    <location>
        <begin position="158"/>
        <end position="169"/>
    </location>
</feature>
<feature type="compositionally biased region" description="Low complexity" evidence="1">
    <location>
        <begin position="172"/>
        <end position="182"/>
    </location>
</feature>
<feature type="compositionally biased region" description="Low complexity" evidence="1">
    <location>
        <begin position="65"/>
        <end position="78"/>
    </location>
</feature>
<dbReference type="Proteomes" id="UP000003986">
    <property type="component" value="Unassembled WGS sequence"/>
</dbReference>
<evidence type="ECO:0000313" key="2">
    <source>
        <dbReference type="EMBL" id="EFE73820.2"/>
    </source>
</evidence>
<proteinExistence type="predicted"/>
<organism evidence="2 3">
    <name type="scientific">Streptomyces filamentosus NRRL 15998</name>
    <dbReference type="NCBI Taxonomy" id="457431"/>
    <lineage>
        <taxon>Bacteria</taxon>
        <taxon>Bacillati</taxon>
        <taxon>Actinomycetota</taxon>
        <taxon>Actinomycetes</taxon>
        <taxon>Kitasatosporales</taxon>
        <taxon>Streptomycetaceae</taxon>
        <taxon>Streptomyces</taxon>
    </lineage>
</organism>
<sequence length="492" mass="51289">MHGGSGRDRAARRRYPGRPQRGGAGHVAVLPQRDHLRLTYLRHDPQRPVHPAHLGAGAERRRAHGGAAAAGRTARPARPGGGAEAPGGADHREAGSGGRPGLSVRGADRLPFRAGGGASRVPLHDAAAGGLRAAPAGGGTAADRGRSASAALPGRPGHPADRRPDRHGSADQPAQRGPGPARAGHRRGRYDGRAGPPGRDDRDAGRAEPARDEGGRFAEPARQPAARRGGPARAERPAADGGAHALHDRGVGERRHGEPGHHSPVRRGLRPDPGARHPLAELREPGRGAAGRRPVRGRGGPAQGPVHHDPAGGAVAAPDRHAGAAVQRGTPGGGAGRAERREGGDPDRPVDELAGPRRSGDGRLRLREPRPLRPLPALPAAGVGAGRDPGVRPRAVRAAGHGDAQLRGGRGRPRGAALFFCAAAARRCCLRRRPGGTSRTGRWRTATGRGGPRCGWRCCGRRVRRPSRSTHRPRSREMSIRSGIPRCTRWIC</sequence>
<reference evidence="3" key="1">
    <citation type="submission" date="2008-10" db="EMBL/GenBank/DDBJ databases">
        <authorList>
            <person name="Molnar K."/>
        </authorList>
    </citation>
    <scope>NUCLEOTIDE SEQUENCE [LARGE SCALE GENOMIC DNA]</scope>
    <source>
        <strain evidence="3">NRRL 15998</strain>
    </source>
</reference>
<name>D6ARB8_STRFL</name>
<gene>
    <name evidence="2" type="ORF">SSGG_01186</name>
</gene>
<protein>
    <submittedName>
        <fullName evidence="2">Membrane-associated oxidoreductase</fullName>
    </submittedName>
</protein>
<feature type="compositionally biased region" description="Basic and acidic residues" evidence="1">
    <location>
        <begin position="198"/>
        <end position="216"/>
    </location>
</feature>
<feature type="region of interest" description="Disordered" evidence="1">
    <location>
        <begin position="1"/>
        <end position="388"/>
    </location>
</feature>
<feature type="compositionally biased region" description="Basic and acidic residues" evidence="1">
    <location>
        <begin position="337"/>
        <end position="371"/>
    </location>
</feature>
<feature type="compositionally biased region" description="Basic and acidic residues" evidence="1">
    <location>
        <begin position="269"/>
        <end position="286"/>
    </location>
</feature>
<reference evidence="3" key="2">
    <citation type="submission" date="2008-12" db="EMBL/GenBank/DDBJ databases">
        <title>Annotation of Streptomyces roseosporus strain NRRL 15998.</title>
        <authorList>
            <consortium name="The Broad Institute Genome Sequencing Platform"/>
            <consortium name="Broad Institute Microbial Sequencing Center"/>
            <person name="Fischbach M."/>
            <person name="Ward D."/>
            <person name="Young S."/>
            <person name="Kodira C.D."/>
            <person name="Zeng Q."/>
            <person name="Koehrsen M."/>
            <person name="Godfrey P."/>
            <person name="Alvarado L."/>
            <person name="Berlin A.M."/>
            <person name="Borenstein D."/>
            <person name="Chen Z."/>
            <person name="Engels R."/>
            <person name="Freedman E."/>
            <person name="Gellesch M."/>
            <person name="Goldberg J."/>
            <person name="Griggs A."/>
            <person name="Gujja S."/>
            <person name="Heiman D.I."/>
            <person name="Hepburn T.A."/>
            <person name="Howarth C."/>
            <person name="Jen D."/>
            <person name="Larson L."/>
            <person name="Lewis B."/>
            <person name="Mehta T."/>
            <person name="Park D."/>
            <person name="Pearson M."/>
            <person name="Roberts A."/>
            <person name="Saif S."/>
            <person name="Shea T.D."/>
            <person name="Shenoy N."/>
            <person name="Sisk P."/>
            <person name="Stolte C."/>
            <person name="Sykes S.N."/>
            <person name="Walk T."/>
            <person name="White J."/>
            <person name="Yandava C."/>
            <person name="Straight P."/>
            <person name="Clardy J."/>
            <person name="Hung D."/>
            <person name="Kolter R."/>
            <person name="Mekalanos J."/>
            <person name="Walker S."/>
            <person name="Walsh C.T."/>
            <person name="Wieland B.L.C."/>
            <person name="Ilzarbe M."/>
            <person name="Galagan J."/>
            <person name="Nusbaum C."/>
            <person name="Birren B."/>
        </authorList>
    </citation>
    <scope>NUCLEOTIDE SEQUENCE [LARGE SCALE GENOMIC DNA]</scope>
    <source>
        <strain evidence="3">NRRL 15998</strain>
    </source>
</reference>
<accession>D6ARB8</accession>
<evidence type="ECO:0000313" key="3">
    <source>
        <dbReference type="Proteomes" id="UP000003986"/>
    </source>
</evidence>
<feature type="compositionally biased region" description="Low complexity" evidence="1">
    <location>
        <begin position="125"/>
        <end position="135"/>
    </location>
</feature>
<feature type="compositionally biased region" description="Low complexity" evidence="1">
    <location>
        <begin position="218"/>
        <end position="232"/>
    </location>
</feature>
<dbReference type="EMBL" id="DS999644">
    <property type="protein sequence ID" value="EFE73820.2"/>
    <property type="molecule type" value="Genomic_DNA"/>
</dbReference>
<evidence type="ECO:0000256" key="1">
    <source>
        <dbReference type="SAM" id="MobiDB-lite"/>
    </source>
</evidence>
<dbReference type="AlphaFoldDB" id="D6ARB8"/>